<keyword evidence="2" id="KW-0378">Hydrolase</keyword>
<dbReference type="Proteomes" id="UP000831796">
    <property type="component" value="Plasmid unnamed2"/>
</dbReference>
<dbReference type="InterPro" id="IPR014001">
    <property type="entry name" value="Helicase_ATP-bd"/>
</dbReference>
<dbReference type="RefSeq" id="WP_244678644.1">
    <property type="nucleotide sequence ID" value="NZ_CP095048.1"/>
</dbReference>
<keyword evidence="2" id="KW-0547">Nucleotide-binding</keyword>
<accession>A0A8T9QFY2</accession>
<name>A0A8T9QFY2_9BACT</name>
<keyword evidence="2" id="KW-0347">Helicase</keyword>
<dbReference type="PROSITE" id="PS51192">
    <property type="entry name" value="HELICASE_ATP_BIND_1"/>
    <property type="match status" value="1"/>
</dbReference>
<evidence type="ECO:0000313" key="3">
    <source>
        <dbReference type="Proteomes" id="UP000831796"/>
    </source>
</evidence>
<reference evidence="2" key="1">
    <citation type="submission" date="2022-04" db="EMBL/GenBank/DDBJ databases">
        <title>Hymenobacter sp. isolated from the air.</title>
        <authorList>
            <person name="Won M."/>
            <person name="Lee C.-M."/>
            <person name="Woen H.-Y."/>
            <person name="Kwon S.-W."/>
        </authorList>
    </citation>
    <scope>NUCLEOTIDE SEQUENCE</scope>
    <source>
        <strain evidence="2">5116S-3</strain>
        <plasmid evidence="2">unnamed2</plasmid>
    </source>
</reference>
<keyword evidence="2" id="KW-0067">ATP-binding</keyword>
<dbReference type="PANTHER" id="PTHR47957:SF3">
    <property type="entry name" value="ATP-DEPENDENT HELICASE HRQ1"/>
    <property type="match status" value="1"/>
</dbReference>
<gene>
    <name evidence="2" type="ORF">MUN79_29425</name>
</gene>
<dbReference type="GO" id="GO:0005524">
    <property type="term" value="F:ATP binding"/>
    <property type="evidence" value="ECO:0007669"/>
    <property type="project" value="InterPro"/>
</dbReference>
<geneLocation type="plasmid" evidence="2 3">
    <name>unnamed2</name>
</geneLocation>
<dbReference type="GO" id="GO:0003676">
    <property type="term" value="F:nucleic acid binding"/>
    <property type="evidence" value="ECO:0007669"/>
    <property type="project" value="InterPro"/>
</dbReference>
<keyword evidence="3" id="KW-1185">Reference proteome</keyword>
<dbReference type="SUPFAM" id="SSF52540">
    <property type="entry name" value="P-loop containing nucleoside triphosphate hydrolases"/>
    <property type="match status" value="1"/>
</dbReference>
<dbReference type="SMART" id="SM00487">
    <property type="entry name" value="DEXDc"/>
    <property type="match status" value="1"/>
</dbReference>
<dbReference type="InterPro" id="IPR027417">
    <property type="entry name" value="P-loop_NTPase"/>
</dbReference>
<dbReference type="Pfam" id="PF00270">
    <property type="entry name" value="DEAD"/>
    <property type="match status" value="1"/>
</dbReference>
<keyword evidence="2" id="KW-0614">Plasmid</keyword>
<sequence>MLNPLGTFDALVEDLILYMRTAFNIKSPALDSRRESLLRSDRVLFRQPWVEVLTEYKSDRKITELTEEDLPGFVDSKARERFASLVSAGLIDPKHKLYTHQTAMLRESLRGKQHCVITSGTGSGKTESFLLPLFAQLVRESAGWEPVESGPAGRWWDKSLDEVLQMVRPGQSSSGLIKKARQRGHETRPAAVRALVLYPMNALVEDQMTRLRRALDSEKSTTWYEDNTGGNRIYFGRYTGQTPTSGELVANGAVQRDRVKELQHQLLKLDEDALAIVEFTKDEDRVKQTGMSAEELRSFFPRPGGSEMLTRFDMQDSPPDILITNYSMLSIMLMRDHDEAIFRKTREWLQGIDLPASLSESERQERCRRERVFHLVIDELHLYRGTPGTEVAYLLRLVLHRLGLSPDHPQLRILASSASLEESAANPGAGMSRSEQFLRDFFGVRDKSFLTISGDAGASTARHEALGTPEPGYLPWEPFANFAKSLPPTPEGRDVTASHRQELARSLACSLGWPQSQQGDTLIAAMTALMPRLRQMLQAACSVEGRLRAIPLTRVEGSSEPEGFTPLADALFGSTPTLSESREAMSGLLIARALLDEDTALWGQLPRLRFHYFFHNIQGMWAEPGFAGQTAGGELADPLGRLSSESAIRGADGAVLLEVLYCDTCGTVFHGGSRVRSDMGEWHHQLISTSPDLEGLPDSGSPSADQRSYADYGLFWPKGGQEAASLQPFNQPFLSGATGKPAGAWEPAWLHRASGRVRLGMSAPDEQPSQAQEWVAGLTFRVRESDKDKAKDMLDVGDEARQLRALAQVCPCCTAGSHHRYYAGASRRGKSSIRDFGTGFGRISQVLAKNLLLQLPATGMGRKLVVFSDSREEAARAAAELERGHHRDLMRELLVTLLGRREARSVLSLVETKPAPLRAPTGGFNLKALAAVSPA</sequence>
<dbReference type="InterPro" id="IPR011545">
    <property type="entry name" value="DEAD/DEAH_box_helicase_dom"/>
</dbReference>
<dbReference type="GO" id="GO:0006289">
    <property type="term" value="P:nucleotide-excision repair"/>
    <property type="evidence" value="ECO:0007669"/>
    <property type="project" value="TreeGrafter"/>
</dbReference>
<dbReference type="KEGG" id="hcu:MUN79_29425"/>
<organism evidence="2 3">
    <name type="scientific">Hymenobacter cellulosilyticus</name>
    <dbReference type="NCBI Taxonomy" id="2932248"/>
    <lineage>
        <taxon>Bacteria</taxon>
        <taxon>Pseudomonadati</taxon>
        <taxon>Bacteroidota</taxon>
        <taxon>Cytophagia</taxon>
        <taxon>Cytophagales</taxon>
        <taxon>Hymenobacteraceae</taxon>
        <taxon>Hymenobacter</taxon>
    </lineage>
</organism>
<dbReference type="GO" id="GO:0036297">
    <property type="term" value="P:interstrand cross-link repair"/>
    <property type="evidence" value="ECO:0007669"/>
    <property type="project" value="TreeGrafter"/>
</dbReference>
<dbReference type="PANTHER" id="PTHR47957">
    <property type="entry name" value="ATP-DEPENDENT HELICASE HRQ1"/>
    <property type="match status" value="1"/>
</dbReference>
<protein>
    <submittedName>
        <fullName evidence="2">DEAD/DEAH box helicase</fullName>
    </submittedName>
</protein>
<evidence type="ECO:0000259" key="1">
    <source>
        <dbReference type="PROSITE" id="PS51192"/>
    </source>
</evidence>
<evidence type="ECO:0000313" key="2">
    <source>
        <dbReference type="EMBL" id="UOQ75311.1"/>
    </source>
</evidence>
<dbReference type="Gene3D" id="3.40.50.300">
    <property type="entry name" value="P-loop containing nucleotide triphosphate hydrolases"/>
    <property type="match status" value="1"/>
</dbReference>
<feature type="domain" description="Helicase ATP-binding" evidence="1">
    <location>
        <begin position="106"/>
        <end position="438"/>
    </location>
</feature>
<proteinExistence type="predicted"/>
<dbReference type="EMBL" id="CP095048">
    <property type="protein sequence ID" value="UOQ75311.1"/>
    <property type="molecule type" value="Genomic_DNA"/>
</dbReference>
<dbReference type="GO" id="GO:0043138">
    <property type="term" value="F:3'-5' DNA helicase activity"/>
    <property type="evidence" value="ECO:0007669"/>
    <property type="project" value="TreeGrafter"/>
</dbReference>
<dbReference type="AlphaFoldDB" id="A0A8T9QFY2"/>